<evidence type="ECO:0000313" key="3">
    <source>
        <dbReference type="Proteomes" id="UP000265325"/>
    </source>
</evidence>
<comment type="caution">
    <text evidence="2">The sequence shown here is derived from an EMBL/GenBank/DDBJ whole genome shotgun (WGS) entry which is preliminary data.</text>
</comment>
<dbReference type="PANTHER" id="PTHR42305:SF1">
    <property type="entry name" value="MEMBRANE PROTEIN RV1733C-RELATED"/>
    <property type="match status" value="1"/>
</dbReference>
<evidence type="ECO:0000256" key="1">
    <source>
        <dbReference type="SAM" id="Phobius"/>
    </source>
</evidence>
<gene>
    <name evidence="2" type="ORF">VO63_03035</name>
</gene>
<keyword evidence="1" id="KW-1133">Transmembrane helix</keyword>
<dbReference type="InterPro" id="IPR039708">
    <property type="entry name" value="MT1774/Rv1733c-like"/>
</dbReference>
<dbReference type="OrthoDB" id="5190576at2"/>
<accession>A0A2P2GWU9</accession>
<dbReference type="RefSeq" id="WP_046905893.1">
    <property type="nucleotide sequence ID" value="NZ_BAAAXG010000011.1"/>
</dbReference>
<dbReference type="EMBL" id="LAQS01000003">
    <property type="protein sequence ID" value="KKZ75425.1"/>
    <property type="molecule type" value="Genomic_DNA"/>
</dbReference>
<dbReference type="Proteomes" id="UP000265325">
    <property type="component" value="Unassembled WGS sequence"/>
</dbReference>
<feature type="transmembrane region" description="Helical" evidence="1">
    <location>
        <begin position="124"/>
        <end position="149"/>
    </location>
</feature>
<organism evidence="2 3">
    <name type="scientific">Streptomyces showdoensis</name>
    <dbReference type="NCBI Taxonomy" id="68268"/>
    <lineage>
        <taxon>Bacteria</taxon>
        <taxon>Bacillati</taxon>
        <taxon>Actinomycetota</taxon>
        <taxon>Actinomycetes</taxon>
        <taxon>Kitasatosporales</taxon>
        <taxon>Streptomycetaceae</taxon>
        <taxon>Streptomyces</taxon>
    </lineage>
</organism>
<feature type="transmembrane region" description="Helical" evidence="1">
    <location>
        <begin position="12"/>
        <end position="33"/>
    </location>
</feature>
<proteinExistence type="predicted"/>
<keyword evidence="3" id="KW-1185">Reference proteome</keyword>
<sequence length="187" mass="19318">MVDHEPFPGGRTALVLVLLLALIGGAITAGALWTAGARADRALAAHRHQVTATTTGPAKELPVATRYGAHPQAVAPAVWGYPDDVRRTGSVAVPPGSPRGRTVVIWVDDAGAQARPPGSAADRALLSLSGGTATAFAVGGVGAGVLLLVRRTVQARGLAAWEREWEQVEPVWSGRLRRGSGQGTEDD</sequence>
<reference evidence="2 3" key="1">
    <citation type="submission" date="2015-05" db="EMBL/GenBank/DDBJ databases">
        <title>Draft Genome assembly of Streptomyces showdoensis.</title>
        <authorList>
            <person name="Thapa K.K."/>
            <person name="Metsa-Ketela M."/>
        </authorList>
    </citation>
    <scope>NUCLEOTIDE SEQUENCE [LARGE SCALE GENOMIC DNA]</scope>
    <source>
        <strain evidence="2 3">ATCC 15227</strain>
    </source>
</reference>
<name>A0A2P2GWU9_STREW</name>
<protein>
    <recommendedName>
        <fullName evidence="4">Integral membrane protein</fullName>
    </recommendedName>
</protein>
<dbReference type="PANTHER" id="PTHR42305">
    <property type="entry name" value="MEMBRANE PROTEIN RV1733C-RELATED"/>
    <property type="match status" value="1"/>
</dbReference>
<evidence type="ECO:0000313" key="2">
    <source>
        <dbReference type="EMBL" id="KKZ75425.1"/>
    </source>
</evidence>
<dbReference type="AlphaFoldDB" id="A0A2P2GWU9"/>
<keyword evidence="1" id="KW-0472">Membrane</keyword>
<keyword evidence="1" id="KW-0812">Transmembrane</keyword>
<evidence type="ECO:0008006" key="4">
    <source>
        <dbReference type="Google" id="ProtNLM"/>
    </source>
</evidence>